<dbReference type="OrthoDB" id="9797178at2"/>
<dbReference type="AlphaFoldDB" id="A0A3L8PR53"/>
<protein>
    <submittedName>
        <fullName evidence="2">N-acetyltransferase</fullName>
    </submittedName>
</protein>
<dbReference type="SUPFAM" id="SSF55729">
    <property type="entry name" value="Acyl-CoA N-acyltransferases (Nat)"/>
    <property type="match status" value="1"/>
</dbReference>
<dbReference type="PROSITE" id="PS51186">
    <property type="entry name" value="GNAT"/>
    <property type="match status" value="1"/>
</dbReference>
<dbReference type="EMBL" id="QZEI01000182">
    <property type="protein sequence ID" value="RLV57684.1"/>
    <property type="molecule type" value="Genomic_DNA"/>
</dbReference>
<evidence type="ECO:0000259" key="1">
    <source>
        <dbReference type="PROSITE" id="PS51186"/>
    </source>
</evidence>
<proteinExistence type="predicted"/>
<comment type="caution">
    <text evidence="2">The sequence shown here is derived from an EMBL/GenBank/DDBJ whole genome shotgun (WGS) entry which is preliminary data.</text>
</comment>
<dbReference type="InterPro" id="IPR000182">
    <property type="entry name" value="GNAT_dom"/>
</dbReference>
<feature type="domain" description="N-acetyltransferase" evidence="1">
    <location>
        <begin position="6"/>
        <end position="147"/>
    </location>
</feature>
<name>A0A3L8PR53_9GAMM</name>
<keyword evidence="3" id="KW-1185">Reference proteome</keyword>
<dbReference type="GO" id="GO:0016747">
    <property type="term" value="F:acyltransferase activity, transferring groups other than amino-acyl groups"/>
    <property type="evidence" value="ECO:0007669"/>
    <property type="project" value="InterPro"/>
</dbReference>
<organism evidence="2 3">
    <name type="scientific">Parashewanella curva</name>
    <dbReference type="NCBI Taxonomy" id="2338552"/>
    <lineage>
        <taxon>Bacteria</taxon>
        <taxon>Pseudomonadati</taxon>
        <taxon>Pseudomonadota</taxon>
        <taxon>Gammaproteobacteria</taxon>
        <taxon>Alteromonadales</taxon>
        <taxon>Shewanellaceae</taxon>
        <taxon>Parashewanella</taxon>
    </lineage>
</organism>
<dbReference type="RefSeq" id="WP_121840963.1">
    <property type="nucleotide sequence ID" value="NZ_ML014931.1"/>
</dbReference>
<dbReference type="Gene3D" id="3.40.630.30">
    <property type="match status" value="1"/>
</dbReference>
<evidence type="ECO:0000313" key="3">
    <source>
        <dbReference type="Proteomes" id="UP000281474"/>
    </source>
</evidence>
<reference evidence="2 3" key="1">
    <citation type="submission" date="2018-09" db="EMBL/GenBank/DDBJ databases">
        <title>Phylogeny of the Shewanellaceae, and recommendation for two new genera, Pseudoshewanella and Parashewanella.</title>
        <authorList>
            <person name="Wang G."/>
        </authorList>
    </citation>
    <scope>NUCLEOTIDE SEQUENCE [LARGE SCALE GENOMIC DNA]</scope>
    <source>
        <strain evidence="2 3">C51</strain>
    </source>
</reference>
<sequence length="160" mass="17741">MILAKNELRNLSINKVISAAFENHPYSNQKEHYIVSQLRDDSALDVSLVAIYQGEVIGHIAFSTVKINGNEYSWYGLAPVAVSPLYQKSGVGSKLIKKGTDVIKQKGAEGCFLLGEPNYYERFGFKAMSALVLEGVPPEYFLALSFEGLMRPRNSGHQIK</sequence>
<dbReference type="Proteomes" id="UP000281474">
    <property type="component" value="Unassembled WGS sequence"/>
</dbReference>
<dbReference type="Pfam" id="PF00583">
    <property type="entry name" value="Acetyltransf_1"/>
    <property type="match status" value="1"/>
</dbReference>
<evidence type="ECO:0000313" key="2">
    <source>
        <dbReference type="EMBL" id="RLV57684.1"/>
    </source>
</evidence>
<keyword evidence="2" id="KW-0808">Transferase</keyword>
<dbReference type="InterPro" id="IPR016181">
    <property type="entry name" value="Acyl_CoA_acyltransferase"/>
</dbReference>
<gene>
    <name evidence="2" type="ORF">D5018_21260</name>
</gene>
<dbReference type="CDD" id="cd04301">
    <property type="entry name" value="NAT_SF"/>
    <property type="match status" value="1"/>
</dbReference>
<accession>A0A3L8PR53</accession>